<dbReference type="Proteomes" id="UP001077662">
    <property type="component" value="Unassembled WGS sequence"/>
</dbReference>
<dbReference type="PROSITE" id="PS51898">
    <property type="entry name" value="TYR_RECOMBINASE"/>
    <property type="match status" value="1"/>
</dbReference>
<evidence type="ECO:0000313" key="3">
    <source>
        <dbReference type="EMBL" id="MCZ0807721.1"/>
    </source>
</evidence>
<keyword evidence="1" id="KW-0233">DNA recombination</keyword>
<dbReference type="Gene3D" id="1.10.443.10">
    <property type="entry name" value="Intergrase catalytic core"/>
    <property type="match status" value="1"/>
</dbReference>
<accession>A0AAP3G8R0</accession>
<dbReference type="InterPro" id="IPR011010">
    <property type="entry name" value="DNA_brk_join_enz"/>
</dbReference>
<dbReference type="GO" id="GO:0006310">
    <property type="term" value="P:DNA recombination"/>
    <property type="evidence" value="ECO:0007669"/>
    <property type="project" value="UniProtKB-KW"/>
</dbReference>
<name>A0AAP3G8R0_BRELA</name>
<organism evidence="3 4">
    <name type="scientific">Brevibacillus laterosporus</name>
    <name type="common">Bacillus laterosporus</name>
    <dbReference type="NCBI Taxonomy" id="1465"/>
    <lineage>
        <taxon>Bacteria</taxon>
        <taxon>Bacillati</taxon>
        <taxon>Bacillota</taxon>
        <taxon>Bacilli</taxon>
        <taxon>Bacillales</taxon>
        <taxon>Paenibacillaceae</taxon>
        <taxon>Brevibacillus</taxon>
    </lineage>
</organism>
<dbReference type="InterPro" id="IPR002104">
    <property type="entry name" value="Integrase_catalytic"/>
</dbReference>
<dbReference type="AlphaFoldDB" id="A0AAP3G8R0"/>
<protein>
    <submittedName>
        <fullName evidence="3">Tyrosine-type recombinase/integrase</fullName>
    </submittedName>
</protein>
<dbReference type="Pfam" id="PF00589">
    <property type="entry name" value="Phage_integrase"/>
    <property type="match status" value="1"/>
</dbReference>
<dbReference type="GO" id="GO:0003677">
    <property type="term" value="F:DNA binding"/>
    <property type="evidence" value="ECO:0007669"/>
    <property type="project" value="InterPro"/>
</dbReference>
<dbReference type="RefSeq" id="WP_258433683.1">
    <property type="nucleotide sequence ID" value="NZ_JAPTNJ010000023.1"/>
</dbReference>
<dbReference type="GO" id="GO:0015074">
    <property type="term" value="P:DNA integration"/>
    <property type="evidence" value="ECO:0007669"/>
    <property type="project" value="InterPro"/>
</dbReference>
<reference evidence="3" key="1">
    <citation type="submission" date="2022-09" db="EMBL/GenBank/DDBJ databases">
        <title>Genome analysis and characterization of larvicidal activity of Brevibacillus strains.</title>
        <authorList>
            <person name="Patrusheva E.V."/>
            <person name="Izotova A.O."/>
            <person name="Toshchakov S.V."/>
            <person name="Sineoky S.P."/>
        </authorList>
    </citation>
    <scope>NUCLEOTIDE SEQUENCE</scope>
    <source>
        <strain evidence="3">VKPM_B-13247</strain>
    </source>
</reference>
<sequence>MSDLPFLTIGHILIVPKNNDPIHHYESGKPLSLGNFHNFWVKTLDKSGARYIRFHDLRHTCASLLLSAGTHPKIVQEMLGYSSIKVTLDLYSHMTPNLQSDAVKALEQMLK</sequence>
<dbReference type="SUPFAM" id="SSF56349">
    <property type="entry name" value="DNA breaking-rejoining enzymes"/>
    <property type="match status" value="1"/>
</dbReference>
<dbReference type="EMBL" id="JAPTNE010000014">
    <property type="protein sequence ID" value="MCZ0807721.1"/>
    <property type="molecule type" value="Genomic_DNA"/>
</dbReference>
<gene>
    <name evidence="3" type="ORF">O0554_12425</name>
</gene>
<feature type="domain" description="Tyr recombinase" evidence="2">
    <location>
        <begin position="1"/>
        <end position="104"/>
    </location>
</feature>
<evidence type="ECO:0000313" key="4">
    <source>
        <dbReference type="Proteomes" id="UP001077662"/>
    </source>
</evidence>
<proteinExistence type="predicted"/>
<dbReference type="InterPro" id="IPR013762">
    <property type="entry name" value="Integrase-like_cat_sf"/>
</dbReference>
<evidence type="ECO:0000256" key="1">
    <source>
        <dbReference type="ARBA" id="ARBA00023172"/>
    </source>
</evidence>
<comment type="caution">
    <text evidence="3">The sequence shown here is derived from an EMBL/GenBank/DDBJ whole genome shotgun (WGS) entry which is preliminary data.</text>
</comment>
<evidence type="ECO:0000259" key="2">
    <source>
        <dbReference type="PROSITE" id="PS51898"/>
    </source>
</evidence>